<evidence type="ECO:0000256" key="2">
    <source>
        <dbReference type="SAM" id="Phobius"/>
    </source>
</evidence>
<keyword evidence="2" id="KW-1133">Transmembrane helix</keyword>
<reference evidence="3 4" key="1">
    <citation type="submission" date="2016-08" db="EMBL/GenBank/DDBJ databases">
        <title>A Parts List for Fungal Cellulosomes Revealed by Comparative Genomics.</title>
        <authorList>
            <consortium name="DOE Joint Genome Institute"/>
            <person name="Haitjema C.H."/>
            <person name="Gilmore S.P."/>
            <person name="Henske J.K."/>
            <person name="Solomon K.V."/>
            <person name="De Groot R."/>
            <person name="Kuo A."/>
            <person name="Mondo S.J."/>
            <person name="Salamov A.A."/>
            <person name="Labutti K."/>
            <person name="Zhao Z."/>
            <person name="Chiniquy J."/>
            <person name="Barry K."/>
            <person name="Brewer H.M."/>
            <person name="Purvine S.O."/>
            <person name="Wright A.T."/>
            <person name="Boxma B."/>
            <person name="Van Alen T."/>
            <person name="Hackstein J.H."/>
            <person name="Baker S.E."/>
            <person name="Grigoriev I.V."/>
            <person name="O'Malley M.A."/>
        </authorList>
    </citation>
    <scope>NUCLEOTIDE SEQUENCE [LARGE SCALE GENOMIC DNA]</scope>
    <source>
        <strain evidence="3 4">G1</strain>
    </source>
</reference>
<keyword evidence="2" id="KW-0812">Transmembrane</keyword>
<feature type="transmembrane region" description="Helical" evidence="2">
    <location>
        <begin position="111"/>
        <end position="129"/>
    </location>
</feature>
<dbReference type="AlphaFoldDB" id="A0A1Y2B6V8"/>
<sequence length="338" mass="38830">MITKTQETIALIEHICSLFSTWITMYFNNNTNIKFLAFMDMLQHLIKIIRIYVYSFELVGAPTWFCNVHAFFNYFSHNSVITLSCVIIFNLFFAIKYPIAFSKYHKKIIPFVFFFTVFYIGGFVMGALYEPLFAPYTKAQLADRYNCSSAYRYRLYQYILTSPLNNLPFVLPAIYCTGYIIYMIRITPRSSMKKQISTRTKLPLSRWLKILLICSLTTLLSIINLYSDLKNGINAEHGYKEQEAIGITYLLTATSGILIMICAVSFSRVKQKLGENSSSNYISDYTIQNSFLNSNNYSRSNSISYSKSCNSSNFKVQNTSNNNNNSIPISSPTDTTSF</sequence>
<organism evidence="3 4">
    <name type="scientific">Neocallimastix californiae</name>
    <dbReference type="NCBI Taxonomy" id="1754190"/>
    <lineage>
        <taxon>Eukaryota</taxon>
        <taxon>Fungi</taxon>
        <taxon>Fungi incertae sedis</taxon>
        <taxon>Chytridiomycota</taxon>
        <taxon>Chytridiomycota incertae sedis</taxon>
        <taxon>Neocallimastigomycetes</taxon>
        <taxon>Neocallimastigales</taxon>
        <taxon>Neocallimastigaceae</taxon>
        <taxon>Neocallimastix</taxon>
    </lineage>
</organism>
<dbReference type="Proteomes" id="UP000193920">
    <property type="component" value="Unassembled WGS sequence"/>
</dbReference>
<feature type="transmembrane region" description="Helical" evidence="2">
    <location>
        <begin position="78"/>
        <end position="99"/>
    </location>
</feature>
<gene>
    <name evidence="3" type="ORF">LY90DRAFT_673811</name>
</gene>
<dbReference type="EMBL" id="MCOG01000174">
    <property type="protein sequence ID" value="ORY30416.1"/>
    <property type="molecule type" value="Genomic_DNA"/>
</dbReference>
<name>A0A1Y2B6V8_9FUNG</name>
<protein>
    <recommendedName>
        <fullName evidence="5">G-protein coupled receptors family 1 profile domain-containing protein</fullName>
    </recommendedName>
</protein>
<evidence type="ECO:0000313" key="3">
    <source>
        <dbReference type="EMBL" id="ORY30416.1"/>
    </source>
</evidence>
<comment type="caution">
    <text evidence="3">The sequence shown here is derived from an EMBL/GenBank/DDBJ whole genome shotgun (WGS) entry which is preliminary data.</text>
</comment>
<feature type="transmembrane region" description="Helical" evidence="2">
    <location>
        <begin position="167"/>
        <end position="186"/>
    </location>
</feature>
<feature type="region of interest" description="Disordered" evidence="1">
    <location>
        <begin position="316"/>
        <end position="338"/>
    </location>
</feature>
<dbReference type="Gene3D" id="1.20.1070.10">
    <property type="entry name" value="Rhodopsin 7-helix transmembrane proteins"/>
    <property type="match status" value="1"/>
</dbReference>
<evidence type="ECO:0000256" key="1">
    <source>
        <dbReference type="SAM" id="MobiDB-lite"/>
    </source>
</evidence>
<keyword evidence="4" id="KW-1185">Reference proteome</keyword>
<accession>A0A1Y2B6V8</accession>
<feature type="transmembrane region" description="Helical" evidence="2">
    <location>
        <begin position="51"/>
        <end position="72"/>
    </location>
</feature>
<keyword evidence="2" id="KW-0472">Membrane</keyword>
<proteinExistence type="predicted"/>
<evidence type="ECO:0008006" key="5">
    <source>
        <dbReference type="Google" id="ProtNLM"/>
    </source>
</evidence>
<evidence type="ECO:0000313" key="4">
    <source>
        <dbReference type="Proteomes" id="UP000193920"/>
    </source>
</evidence>
<feature type="transmembrane region" description="Helical" evidence="2">
    <location>
        <begin position="207"/>
        <end position="226"/>
    </location>
</feature>
<feature type="transmembrane region" description="Helical" evidence="2">
    <location>
        <begin position="246"/>
        <end position="266"/>
    </location>
</feature>